<dbReference type="InterPro" id="IPR029058">
    <property type="entry name" value="AB_hydrolase_fold"/>
</dbReference>
<dbReference type="Pfam" id="PF12697">
    <property type="entry name" value="Abhydrolase_6"/>
    <property type="match status" value="1"/>
</dbReference>
<keyword evidence="2" id="KW-0378">Hydrolase</keyword>
<accession>A0ABS3W003</accession>
<dbReference type="PANTHER" id="PTHR43194">
    <property type="entry name" value="HYDROLASE ALPHA/BETA FOLD FAMILY"/>
    <property type="match status" value="1"/>
</dbReference>
<organism evidence="2 3">
    <name type="scientific">Micromonospora echinofusca</name>
    <dbReference type="NCBI Taxonomy" id="47858"/>
    <lineage>
        <taxon>Bacteria</taxon>
        <taxon>Bacillati</taxon>
        <taxon>Actinomycetota</taxon>
        <taxon>Actinomycetes</taxon>
        <taxon>Micromonosporales</taxon>
        <taxon>Micromonosporaceae</taxon>
        <taxon>Micromonospora</taxon>
    </lineage>
</organism>
<feature type="domain" description="AB hydrolase-1" evidence="1">
    <location>
        <begin position="40"/>
        <end position="253"/>
    </location>
</feature>
<dbReference type="GO" id="GO:0016787">
    <property type="term" value="F:hydrolase activity"/>
    <property type="evidence" value="ECO:0007669"/>
    <property type="project" value="UniProtKB-KW"/>
</dbReference>
<dbReference type="Gene3D" id="3.40.50.1820">
    <property type="entry name" value="alpha/beta hydrolase"/>
    <property type="match status" value="1"/>
</dbReference>
<dbReference type="InterPro" id="IPR000073">
    <property type="entry name" value="AB_hydrolase_1"/>
</dbReference>
<gene>
    <name evidence="2" type="ORF">GSF22_29530</name>
</gene>
<dbReference type="RefSeq" id="WP_208817214.1">
    <property type="nucleotide sequence ID" value="NZ_WVUH01000406.1"/>
</dbReference>
<dbReference type="EMBL" id="WVUH01000406">
    <property type="protein sequence ID" value="MBO4210104.1"/>
    <property type="molecule type" value="Genomic_DNA"/>
</dbReference>
<dbReference type="InterPro" id="IPR050228">
    <property type="entry name" value="Carboxylesterase_BioH"/>
</dbReference>
<sequence>MTTREGLRIIRSRDWAHPVRPARREVLSAVPEVDEGRPPLLFVPGFGHGAWVFEEHWLAHTASRGFPAYAVSLRGHGASEPAPDATLRAYLHDVVQVAASLPRQAVLVGHGAGALVVSHALARYPARAGVLVAPVLGGWGAFGTALRRNPVGTLPAVFGGPLRLSRRQLFSRELPEATARGYVGRLGRAARRAQWQLLTHGEPEPAVGRPPVLVLGSPDDRVVTPAALTRAARRYGAAPLLFPGMGHDLMLDARWQEPLDAILDWLAKDGPTGTGPA</sequence>
<proteinExistence type="predicted"/>
<dbReference type="PANTHER" id="PTHR43194:SF2">
    <property type="entry name" value="PEROXISOMAL MEMBRANE PROTEIN LPX1"/>
    <property type="match status" value="1"/>
</dbReference>
<protein>
    <submittedName>
        <fullName evidence="2">Alpha/beta fold hydrolase</fullName>
    </submittedName>
</protein>
<keyword evidence="3" id="KW-1185">Reference proteome</keyword>
<comment type="caution">
    <text evidence="2">The sequence shown here is derived from an EMBL/GenBank/DDBJ whole genome shotgun (WGS) entry which is preliminary data.</text>
</comment>
<evidence type="ECO:0000259" key="1">
    <source>
        <dbReference type="Pfam" id="PF12697"/>
    </source>
</evidence>
<evidence type="ECO:0000313" key="3">
    <source>
        <dbReference type="Proteomes" id="UP000823521"/>
    </source>
</evidence>
<dbReference type="SUPFAM" id="SSF53474">
    <property type="entry name" value="alpha/beta-Hydrolases"/>
    <property type="match status" value="1"/>
</dbReference>
<evidence type="ECO:0000313" key="2">
    <source>
        <dbReference type="EMBL" id="MBO4210104.1"/>
    </source>
</evidence>
<dbReference type="Proteomes" id="UP000823521">
    <property type="component" value="Unassembled WGS sequence"/>
</dbReference>
<reference evidence="2 3" key="1">
    <citation type="submission" date="2019-12" db="EMBL/GenBank/DDBJ databases">
        <title>Whole genome sequencing of endophytic Actinobacterium Micromonospora sp. MPMI6T.</title>
        <authorList>
            <person name="Evv R."/>
            <person name="Podile A.R."/>
        </authorList>
    </citation>
    <scope>NUCLEOTIDE SEQUENCE [LARGE SCALE GENOMIC DNA]</scope>
    <source>
        <strain evidence="2 3">MPMI6</strain>
    </source>
</reference>
<name>A0ABS3W003_MICEH</name>